<feature type="transmembrane region" description="Helical" evidence="1">
    <location>
        <begin position="15"/>
        <end position="44"/>
    </location>
</feature>
<proteinExistence type="predicted"/>
<dbReference type="Proteomes" id="UP001235343">
    <property type="component" value="Unassembled WGS sequence"/>
</dbReference>
<feature type="transmembrane region" description="Helical" evidence="1">
    <location>
        <begin position="74"/>
        <end position="96"/>
    </location>
</feature>
<evidence type="ECO:0000256" key="1">
    <source>
        <dbReference type="SAM" id="Phobius"/>
    </source>
</evidence>
<keyword evidence="3" id="KW-1185">Reference proteome</keyword>
<dbReference type="EMBL" id="JASTZU010000012">
    <property type="protein sequence ID" value="MDL4839333.1"/>
    <property type="molecule type" value="Genomic_DNA"/>
</dbReference>
<evidence type="ECO:0000313" key="3">
    <source>
        <dbReference type="Proteomes" id="UP001235343"/>
    </source>
</evidence>
<comment type="caution">
    <text evidence="2">The sequence shown here is derived from an EMBL/GenBank/DDBJ whole genome shotgun (WGS) entry which is preliminary data.</text>
</comment>
<protein>
    <submittedName>
        <fullName evidence="2">YesL family protein</fullName>
    </submittedName>
</protein>
<gene>
    <name evidence="2" type="ORF">QQS35_02500</name>
</gene>
<dbReference type="RefSeq" id="WP_285930184.1">
    <property type="nucleotide sequence ID" value="NZ_JASTZU010000012.1"/>
</dbReference>
<evidence type="ECO:0000313" key="2">
    <source>
        <dbReference type="EMBL" id="MDL4839333.1"/>
    </source>
</evidence>
<name>A0ABT7L0K8_9BACI</name>
<reference evidence="2 3" key="1">
    <citation type="submission" date="2023-06" db="EMBL/GenBank/DDBJ databases">
        <title>Aquibacillus rhizosphaerae LR5S19.</title>
        <authorList>
            <person name="Sun J.-Q."/>
        </authorList>
    </citation>
    <scope>NUCLEOTIDE SEQUENCE [LARGE SCALE GENOMIC DNA]</scope>
    <source>
        <strain evidence="2 3">LR5S19</strain>
    </source>
</reference>
<feature type="transmembrane region" description="Helical" evidence="1">
    <location>
        <begin position="172"/>
        <end position="192"/>
    </location>
</feature>
<dbReference type="Pfam" id="PF04854">
    <property type="entry name" value="DUF624"/>
    <property type="match status" value="1"/>
</dbReference>
<keyword evidence="1" id="KW-1133">Transmembrane helix</keyword>
<organism evidence="2 3">
    <name type="scientific">Aquibacillus rhizosphaerae</name>
    <dbReference type="NCBI Taxonomy" id="3051431"/>
    <lineage>
        <taxon>Bacteria</taxon>
        <taxon>Bacillati</taxon>
        <taxon>Bacillota</taxon>
        <taxon>Bacilli</taxon>
        <taxon>Bacillales</taxon>
        <taxon>Bacillaceae</taxon>
        <taxon>Aquibacillus</taxon>
    </lineage>
</organism>
<dbReference type="InterPro" id="IPR006938">
    <property type="entry name" value="DUF624"/>
</dbReference>
<keyword evidence="1" id="KW-0472">Membrane</keyword>
<accession>A0ABT7L0K8</accession>
<keyword evidence="1" id="KW-0812">Transmembrane</keyword>
<feature type="transmembrane region" description="Helical" evidence="1">
    <location>
        <begin position="141"/>
        <end position="166"/>
    </location>
</feature>
<feature type="transmembrane region" description="Helical" evidence="1">
    <location>
        <begin position="102"/>
        <end position="129"/>
    </location>
</feature>
<sequence>MAAINKALEWITRLAYLNMLCIGFTIVGAVIFGLFPSVVATFAVTRKWVLGETDVPVFKTFWKSYKSEFVKSNILGFILSLVGYVLYLDFVFVNAIGNNLGLILTIPFLIISIIYILTMFYVFPVYVHYDMKLTQVVKNSFFIMFMNPLTTIIMLFGFSGITYMLWNFQGLMIFFSISVLATVIMMSAYRAFDKVNKKQKLLLQNSN</sequence>